<reference evidence="8" key="1">
    <citation type="submission" date="2021-02" db="EMBL/GenBank/DDBJ databases">
        <authorList>
            <person name="Dougan E. K."/>
            <person name="Rhodes N."/>
            <person name="Thang M."/>
            <person name="Chan C."/>
        </authorList>
    </citation>
    <scope>NUCLEOTIDE SEQUENCE</scope>
</reference>
<feature type="transmembrane region" description="Helical" evidence="7">
    <location>
        <begin position="12"/>
        <end position="34"/>
    </location>
</feature>
<feature type="transmembrane region" description="Helical" evidence="7">
    <location>
        <begin position="436"/>
        <end position="459"/>
    </location>
</feature>
<feature type="transmembrane region" description="Helical" evidence="7">
    <location>
        <begin position="157"/>
        <end position="177"/>
    </location>
</feature>
<feature type="transmembrane region" description="Helical" evidence="7">
    <location>
        <begin position="867"/>
        <end position="891"/>
    </location>
</feature>
<keyword evidence="4 7" id="KW-0812">Transmembrane</keyword>
<proteinExistence type="inferred from homology"/>
<dbReference type="Gene3D" id="1.20.120.1630">
    <property type="match status" value="1"/>
</dbReference>
<evidence type="ECO:0000313" key="9">
    <source>
        <dbReference type="Proteomes" id="UP000654075"/>
    </source>
</evidence>
<feature type="transmembrane region" description="Helical" evidence="7">
    <location>
        <begin position="189"/>
        <end position="206"/>
    </location>
</feature>
<dbReference type="Proteomes" id="UP000654075">
    <property type="component" value="Unassembled WGS sequence"/>
</dbReference>
<feature type="transmembrane region" description="Helical" evidence="7">
    <location>
        <begin position="828"/>
        <end position="847"/>
    </location>
</feature>
<dbReference type="OrthoDB" id="5326588at2759"/>
<feature type="transmembrane region" description="Helical" evidence="7">
    <location>
        <begin position="561"/>
        <end position="583"/>
    </location>
</feature>
<organism evidence="8 9">
    <name type="scientific">Polarella glacialis</name>
    <name type="common">Dinoflagellate</name>
    <dbReference type="NCBI Taxonomy" id="89957"/>
    <lineage>
        <taxon>Eukaryota</taxon>
        <taxon>Sar</taxon>
        <taxon>Alveolata</taxon>
        <taxon>Dinophyceae</taxon>
        <taxon>Suessiales</taxon>
        <taxon>Suessiaceae</taxon>
        <taxon>Polarella</taxon>
    </lineage>
</organism>
<evidence type="ECO:0000256" key="2">
    <source>
        <dbReference type="ARBA" id="ARBA00007015"/>
    </source>
</evidence>
<feature type="transmembrane region" description="Helical" evidence="7">
    <location>
        <begin position="409"/>
        <end position="430"/>
    </location>
</feature>
<keyword evidence="9" id="KW-1185">Reference proteome</keyword>
<dbReference type="Pfam" id="PF03092">
    <property type="entry name" value="BT1"/>
    <property type="match status" value="1"/>
</dbReference>
<dbReference type="Gene3D" id="1.10.3370.10">
    <property type="entry name" value="SecY subunit domain"/>
    <property type="match status" value="1"/>
</dbReference>
<dbReference type="InterPro" id="IPR036259">
    <property type="entry name" value="MFS_trans_sf"/>
</dbReference>
<gene>
    <name evidence="8" type="ORF">PGLA1383_LOCUS22412</name>
</gene>
<evidence type="ECO:0000256" key="1">
    <source>
        <dbReference type="ARBA" id="ARBA00004141"/>
    </source>
</evidence>
<feature type="transmembrane region" description="Helical" evidence="7">
    <location>
        <begin position="598"/>
        <end position="621"/>
    </location>
</feature>
<feature type="transmembrane region" description="Helical" evidence="7">
    <location>
        <begin position="716"/>
        <end position="737"/>
    </location>
</feature>
<evidence type="ECO:0000256" key="7">
    <source>
        <dbReference type="SAM" id="Phobius"/>
    </source>
</evidence>
<feature type="transmembrane region" description="Helical" evidence="7">
    <location>
        <begin position="649"/>
        <end position="667"/>
    </location>
</feature>
<dbReference type="InterPro" id="IPR039309">
    <property type="entry name" value="BT1"/>
</dbReference>
<feature type="transmembrane region" description="Helical" evidence="7">
    <location>
        <begin position="74"/>
        <end position="93"/>
    </location>
</feature>
<keyword evidence="3" id="KW-0813">Transport</keyword>
<evidence type="ECO:0000256" key="4">
    <source>
        <dbReference type="ARBA" id="ARBA00022692"/>
    </source>
</evidence>
<dbReference type="InterPro" id="IPR001171">
    <property type="entry name" value="ERG24_DHCR-like"/>
</dbReference>
<sequence length="906" mass="98479">MGLEVAPVIAVALFYGVAGPLHAILPAYSVAGYACDWSGNSLRYRLNGPLVLVVTWLAWLALPLPGRSFAARHFWGCCLASTGLGLVASAWLLATGKRPPAVCCLTVDQKELRRKAVAGEDVQLLITPSPPRTALQHFFFGVEFNPRVLGERVDLKMLLYVLGAVGLQWNVLSAAALQQETHGAVSSAMVLYAAMLSFFIGEYMLGEVVHLYTYDLFCEKLGFKLAMDVVPGTRLLCTGFWGAARHINYLGEIVQAVALALPGALMAPPSLYCMLLPWLHPLYFVALFVPRQIDDDGQLLAKYGEAAFNDYVSRVPYRMLPGDRMLFSGAQKLFGMLITLGEASAYVLSGMYGDIKDLGAGNAILIIMQESSSEELSADSDSSDLGVEPKQRTAAGLARMQYTVFLSHFFVAGLVFGGLSATCVGVFYSYLHIPNYILSAYITIINLPTMFGFFFGLLSDSRPIYGLRRKPYMVLGWAICSMVLVIASAMKMPEPYYCVGEDGNYDKSVPPCNPAALHSASPIVACLALSILGSVIADAAANGLMVEYTKQESEEKRGSTVSLVAMASYAGRGISTIIVGVAFNSKLYNGSFDWGLSFNQVCMICGVPAVILCISLILLGVQEDAVTLADKISFRSALKSAWDGLRTKAVFYLVMFISALSIIGGINTTASTSILVTWAGQRQLQRVLFSTAGYLLLVGSVWMVKSYFLGSSWRKMLIISTISMPLIDAVPTFLTIFDVIRNQYFFMGEELLTKIPIAFRSVVTNLIVAELADEGSEALFFGLVGSIGNLLDPVSSVLSNQIMGMFHPDLSDQQNYIDDTPAFRRTVAWSYVVGYVCSFLCLLFFGLIPDQKSQAQQWKRDLSARNLYAYVSVVLITVAFAYAVVVLILTLDPATACLTFVGGQGC</sequence>
<dbReference type="SUPFAM" id="SSF103473">
    <property type="entry name" value="MFS general substrate transporter"/>
    <property type="match status" value="1"/>
</dbReference>
<dbReference type="GO" id="GO:0016126">
    <property type="term" value="P:sterol biosynthetic process"/>
    <property type="evidence" value="ECO:0007669"/>
    <property type="project" value="InterPro"/>
</dbReference>
<dbReference type="EMBL" id="CAJNNV010016161">
    <property type="protein sequence ID" value="CAE8604238.1"/>
    <property type="molecule type" value="Genomic_DNA"/>
</dbReference>
<comment type="caution">
    <text evidence="8">The sequence shown here is derived from an EMBL/GenBank/DDBJ whole genome shotgun (WGS) entry which is preliminary data.</text>
</comment>
<feature type="transmembrane region" description="Helical" evidence="7">
    <location>
        <begin position="46"/>
        <end position="62"/>
    </location>
</feature>
<protein>
    <submittedName>
        <fullName evidence="8">Uncharacterized protein</fullName>
    </submittedName>
</protein>
<dbReference type="PANTHER" id="PTHR31585">
    <property type="entry name" value="FOLATE-BIOPTERIN TRANSPORTER 1, CHLOROPLASTIC"/>
    <property type="match status" value="1"/>
</dbReference>
<evidence type="ECO:0000256" key="6">
    <source>
        <dbReference type="ARBA" id="ARBA00023136"/>
    </source>
</evidence>
<evidence type="ECO:0000256" key="3">
    <source>
        <dbReference type="ARBA" id="ARBA00022448"/>
    </source>
</evidence>
<dbReference type="GO" id="GO:0016020">
    <property type="term" value="C:membrane"/>
    <property type="evidence" value="ECO:0007669"/>
    <property type="project" value="UniProtKB-SubCell"/>
</dbReference>
<name>A0A813ESW6_POLGL</name>
<dbReference type="AlphaFoldDB" id="A0A813ESW6"/>
<keyword evidence="5 7" id="KW-1133">Transmembrane helix</keyword>
<comment type="subcellular location">
    <subcellularLocation>
        <location evidence="1">Membrane</location>
        <topology evidence="1">Multi-pass membrane protein</topology>
    </subcellularLocation>
</comment>
<feature type="transmembrane region" description="Helical" evidence="7">
    <location>
        <begin position="687"/>
        <end position="704"/>
    </location>
</feature>
<evidence type="ECO:0000313" key="8">
    <source>
        <dbReference type="EMBL" id="CAE8604238.1"/>
    </source>
</evidence>
<feature type="transmembrane region" description="Helical" evidence="7">
    <location>
        <begin position="471"/>
        <end position="490"/>
    </location>
</feature>
<keyword evidence="6 7" id="KW-0472">Membrane</keyword>
<dbReference type="GO" id="GO:0016628">
    <property type="term" value="F:oxidoreductase activity, acting on the CH-CH group of donors, NAD or NADP as acceptor"/>
    <property type="evidence" value="ECO:0007669"/>
    <property type="project" value="InterPro"/>
</dbReference>
<feature type="transmembrane region" description="Helical" evidence="7">
    <location>
        <begin position="269"/>
        <end position="289"/>
    </location>
</feature>
<accession>A0A813ESW6</accession>
<evidence type="ECO:0000256" key="5">
    <source>
        <dbReference type="ARBA" id="ARBA00022989"/>
    </source>
</evidence>
<dbReference type="Pfam" id="PF01222">
    <property type="entry name" value="ERG4_ERG24"/>
    <property type="match status" value="2"/>
</dbReference>
<comment type="similarity">
    <text evidence="2">Belongs to the major facilitator superfamily. Folate-biopterin transporter (TC 2.A.71) family.</text>
</comment>
<feature type="transmembrane region" description="Helical" evidence="7">
    <location>
        <begin position="520"/>
        <end position="541"/>
    </location>
</feature>
<dbReference type="InterPro" id="IPR023201">
    <property type="entry name" value="SecY_dom_sf"/>
</dbReference>